<protein>
    <recommendedName>
        <fullName evidence="7">Cytochrome P450</fullName>
    </recommendedName>
</protein>
<dbReference type="InterPro" id="IPR002401">
    <property type="entry name" value="Cyt_P450_E_grp-I"/>
</dbReference>
<keyword evidence="2" id="KW-0349">Heme</keyword>
<dbReference type="Proteomes" id="UP000838763">
    <property type="component" value="Unassembled WGS sequence"/>
</dbReference>
<dbReference type="GO" id="GO:0005506">
    <property type="term" value="F:iron ion binding"/>
    <property type="evidence" value="ECO:0007669"/>
    <property type="project" value="InterPro"/>
</dbReference>
<dbReference type="GO" id="GO:0004497">
    <property type="term" value="F:monooxygenase activity"/>
    <property type="evidence" value="ECO:0007669"/>
    <property type="project" value="InterPro"/>
</dbReference>
<evidence type="ECO:0000313" key="5">
    <source>
        <dbReference type="EMBL" id="CAI4215965.1"/>
    </source>
</evidence>
<evidence type="ECO:0000256" key="2">
    <source>
        <dbReference type="ARBA" id="ARBA00022617"/>
    </source>
</evidence>
<dbReference type="PRINTS" id="PR00463">
    <property type="entry name" value="EP450I"/>
</dbReference>
<evidence type="ECO:0008006" key="7">
    <source>
        <dbReference type="Google" id="ProtNLM"/>
    </source>
</evidence>
<comment type="similarity">
    <text evidence="1">Belongs to the cytochrome P450 family.</text>
</comment>
<accession>A0A9P1MAN9</accession>
<name>A0A9P1MAN9_9PEZI</name>
<dbReference type="OrthoDB" id="3934656at2759"/>
<dbReference type="GO" id="GO:0016705">
    <property type="term" value="F:oxidoreductase activity, acting on paired donors, with incorporation or reduction of molecular oxygen"/>
    <property type="evidence" value="ECO:0007669"/>
    <property type="project" value="InterPro"/>
</dbReference>
<keyword evidence="6" id="KW-1185">Reference proteome</keyword>
<comment type="caution">
    <text evidence="5">The sequence shown here is derived from an EMBL/GenBank/DDBJ whole genome shotgun (WGS) entry which is preliminary data.</text>
</comment>
<dbReference type="Pfam" id="PF00067">
    <property type="entry name" value="p450"/>
    <property type="match status" value="1"/>
</dbReference>
<evidence type="ECO:0000256" key="4">
    <source>
        <dbReference type="ARBA" id="ARBA00023004"/>
    </source>
</evidence>
<dbReference type="GO" id="GO:0020037">
    <property type="term" value="F:heme binding"/>
    <property type="evidence" value="ECO:0007669"/>
    <property type="project" value="InterPro"/>
</dbReference>
<sequence>MDGFSSPDALALHQKYGNVVRIAPDEISVVDLAALKSLYGHGQKVVKSKWYDAWIIPKMTVSFFAARDIKLHRHLRSRVSAAYSMTTILSMEPLIQDVAQNMWQKMGEFADEAKPVPMHDWANFFAFDVSIHDGFWVMANMGNMPLQMFWFNNAVAQWLVKRFGGKRLSAFNLFLDWLDARVAERYRNGLGGKRRDLLQHFIEAKDMTGNPVKKEDVMIEGVNILGAGADTTTIGILATLGALLQHPESISRLQAELDEAYAKLGIDGRSDGLPYLEAAKLPFLSAVIKESTRLHPSIQYQLPRVVPKGGLLVGPHQIPEGMVCGISPATMNRSKDIFGPDADEWKPERWIPKDADDEERIKTWNSHLTTFGMGSRGWNVVAIRKFTEESLYLLVLRPSCPPQRRPSERIRQVESTVLLVKELLNNI</sequence>
<dbReference type="PANTHER" id="PTHR24305:SF166">
    <property type="entry name" value="CYTOCHROME P450 12A4, MITOCHONDRIAL-RELATED"/>
    <property type="match status" value="1"/>
</dbReference>
<evidence type="ECO:0000256" key="1">
    <source>
        <dbReference type="ARBA" id="ARBA00010617"/>
    </source>
</evidence>
<gene>
    <name evidence="5" type="ORF">PPNO1_LOCUS5639</name>
</gene>
<keyword evidence="3" id="KW-0479">Metal-binding</keyword>
<dbReference type="PANTHER" id="PTHR24305">
    <property type="entry name" value="CYTOCHROME P450"/>
    <property type="match status" value="1"/>
</dbReference>
<dbReference type="InterPro" id="IPR001128">
    <property type="entry name" value="Cyt_P450"/>
</dbReference>
<dbReference type="InterPro" id="IPR050121">
    <property type="entry name" value="Cytochrome_P450_monoxygenase"/>
</dbReference>
<dbReference type="InterPro" id="IPR036396">
    <property type="entry name" value="Cyt_P450_sf"/>
</dbReference>
<dbReference type="AlphaFoldDB" id="A0A9P1MAN9"/>
<dbReference type="EMBL" id="CALLCH030000014">
    <property type="protein sequence ID" value="CAI4215965.1"/>
    <property type="molecule type" value="Genomic_DNA"/>
</dbReference>
<keyword evidence="4" id="KW-0408">Iron</keyword>
<dbReference type="Gene3D" id="1.10.630.10">
    <property type="entry name" value="Cytochrome P450"/>
    <property type="match status" value="1"/>
</dbReference>
<organism evidence="5 6">
    <name type="scientific">Parascedosporium putredinis</name>
    <dbReference type="NCBI Taxonomy" id="1442378"/>
    <lineage>
        <taxon>Eukaryota</taxon>
        <taxon>Fungi</taxon>
        <taxon>Dikarya</taxon>
        <taxon>Ascomycota</taxon>
        <taxon>Pezizomycotina</taxon>
        <taxon>Sordariomycetes</taxon>
        <taxon>Hypocreomycetidae</taxon>
        <taxon>Microascales</taxon>
        <taxon>Microascaceae</taxon>
        <taxon>Parascedosporium</taxon>
    </lineage>
</organism>
<evidence type="ECO:0000256" key="3">
    <source>
        <dbReference type="ARBA" id="ARBA00022723"/>
    </source>
</evidence>
<evidence type="ECO:0000313" key="6">
    <source>
        <dbReference type="Proteomes" id="UP000838763"/>
    </source>
</evidence>
<proteinExistence type="inferred from homology"/>
<reference evidence="5" key="1">
    <citation type="submission" date="2022-11" db="EMBL/GenBank/DDBJ databases">
        <authorList>
            <person name="Scott C."/>
            <person name="Bruce N."/>
        </authorList>
    </citation>
    <scope>NUCLEOTIDE SEQUENCE</scope>
</reference>
<dbReference type="SUPFAM" id="SSF48264">
    <property type="entry name" value="Cytochrome P450"/>
    <property type="match status" value="1"/>
</dbReference>